<dbReference type="STRING" id="48727.SAMN05192555_103142"/>
<dbReference type="PROSITE" id="PS50943">
    <property type="entry name" value="HTH_CROC1"/>
    <property type="match status" value="1"/>
</dbReference>
<evidence type="ECO:0000259" key="2">
    <source>
        <dbReference type="PROSITE" id="PS50943"/>
    </source>
</evidence>
<dbReference type="EMBL" id="FNGH01000003">
    <property type="protein sequence ID" value="SDL23236.1"/>
    <property type="molecule type" value="Genomic_DNA"/>
</dbReference>
<dbReference type="RefSeq" id="WP_089657422.1">
    <property type="nucleotide sequence ID" value="NZ_FNGH01000003.1"/>
</dbReference>
<feature type="domain" description="HTH cro/C1-type" evidence="2">
    <location>
        <begin position="21"/>
        <end position="60"/>
    </location>
</feature>
<dbReference type="AlphaFoldDB" id="A0A1G9IDP7"/>
<dbReference type="GO" id="GO:0003677">
    <property type="term" value="F:DNA binding"/>
    <property type="evidence" value="ECO:0007669"/>
    <property type="project" value="UniProtKB-KW"/>
</dbReference>
<dbReference type="NCBIfam" id="TIGR02607">
    <property type="entry name" value="antidote_HigA"/>
    <property type="match status" value="1"/>
</dbReference>
<evidence type="ECO:0000313" key="3">
    <source>
        <dbReference type="EMBL" id="SDL23236.1"/>
    </source>
</evidence>
<dbReference type="Pfam" id="PF01381">
    <property type="entry name" value="HTH_3"/>
    <property type="match status" value="1"/>
</dbReference>
<dbReference type="CDD" id="cd00093">
    <property type="entry name" value="HTH_XRE"/>
    <property type="match status" value="1"/>
</dbReference>
<dbReference type="InterPro" id="IPR013430">
    <property type="entry name" value="Toxin_antidote_HigA"/>
</dbReference>
<accession>A0A1G9IDP7</accession>
<dbReference type="OrthoDB" id="9793869at2"/>
<dbReference type="PANTHER" id="PTHR36924:SF1">
    <property type="entry name" value="ANTITOXIN HIGA-1"/>
    <property type="match status" value="1"/>
</dbReference>
<protein>
    <submittedName>
        <fullName evidence="3">Addiction module antidote protein, HigA family</fullName>
    </submittedName>
</protein>
<sequence length="95" mass="10557">MAMFNPPHPGESLREDVLEPLGLSITEAAKRLGVTRVALSRVVNEHGGISPDLAVRLERAGVSTARHWMARQTAYELWQAEQRDQPDVVRLDKSA</sequence>
<dbReference type="InterPro" id="IPR001387">
    <property type="entry name" value="Cro/C1-type_HTH"/>
</dbReference>
<dbReference type="SUPFAM" id="SSF47413">
    <property type="entry name" value="lambda repressor-like DNA-binding domains"/>
    <property type="match status" value="1"/>
</dbReference>
<reference evidence="4" key="1">
    <citation type="submission" date="2016-10" db="EMBL/GenBank/DDBJ databases">
        <authorList>
            <person name="Varghese N."/>
            <person name="Submissions S."/>
        </authorList>
    </citation>
    <scope>NUCLEOTIDE SEQUENCE [LARGE SCALE GENOMIC DNA]</scope>
    <source>
        <strain evidence="4">AAP</strain>
    </source>
</reference>
<evidence type="ECO:0000313" key="4">
    <source>
        <dbReference type="Proteomes" id="UP000199107"/>
    </source>
</evidence>
<gene>
    <name evidence="3" type="ORF">SAMN05192555_103142</name>
</gene>
<evidence type="ECO:0000256" key="1">
    <source>
        <dbReference type="ARBA" id="ARBA00023125"/>
    </source>
</evidence>
<name>A0A1G9IDP7_9GAMM</name>
<dbReference type="Gene3D" id="1.10.260.40">
    <property type="entry name" value="lambda repressor-like DNA-binding domains"/>
    <property type="match status" value="1"/>
</dbReference>
<organism evidence="3 4">
    <name type="scientific">Franzmannia pantelleriensis</name>
    <dbReference type="NCBI Taxonomy" id="48727"/>
    <lineage>
        <taxon>Bacteria</taxon>
        <taxon>Pseudomonadati</taxon>
        <taxon>Pseudomonadota</taxon>
        <taxon>Gammaproteobacteria</taxon>
        <taxon>Oceanospirillales</taxon>
        <taxon>Halomonadaceae</taxon>
        <taxon>Franzmannia</taxon>
    </lineage>
</organism>
<dbReference type="InterPro" id="IPR010982">
    <property type="entry name" value="Lambda_DNA-bd_dom_sf"/>
</dbReference>
<keyword evidence="4" id="KW-1185">Reference proteome</keyword>
<keyword evidence="1" id="KW-0238">DNA-binding</keyword>
<proteinExistence type="predicted"/>
<dbReference type="PANTHER" id="PTHR36924">
    <property type="entry name" value="ANTITOXIN HIGA-1"/>
    <property type="match status" value="1"/>
</dbReference>
<dbReference type="Proteomes" id="UP000199107">
    <property type="component" value="Unassembled WGS sequence"/>
</dbReference>